<comment type="similarity">
    <text evidence="1">Belongs to the class IV-like SAM-binding methyltransferase superfamily. RNA methyltransferase NEP1 family.</text>
</comment>
<proteinExistence type="inferred from homology"/>
<dbReference type="Gene3D" id="3.40.1280.10">
    <property type="match status" value="1"/>
</dbReference>
<evidence type="ECO:0000313" key="11">
    <source>
        <dbReference type="Proteomes" id="UP000039865"/>
    </source>
</evidence>
<evidence type="ECO:0000256" key="9">
    <source>
        <dbReference type="SAM" id="MobiDB-lite"/>
    </source>
</evidence>
<dbReference type="FunCoup" id="A0A078ATM1">
    <property type="interactions" value="399"/>
</dbReference>
<keyword evidence="7" id="KW-0699">rRNA-binding</keyword>
<protein>
    <submittedName>
        <fullName evidence="10">Nucleolar essential protein 1</fullName>
    </submittedName>
</protein>
<dbReference type="InterPro" id="IPR029028">
    <property type="entry name" value="Alpha/beta_knot_MTases"/>
</dbReference>
<accession>A0A078ATM1</accession>
<evidence type="ECO:0000256" key="4">
    <source>
        <dbReference type="ARBA" id="ARBA00022603"/>
    </source>
</evidence>
<keyword evidence="11" id="KW-1185">Reference proteome</keyword>
<keyword evidence="4" id="KW-0489">Methyltransferase</keyword>
<evidence type="ECO:0000256" key="5">
    <source>
        <dbReference type="ARBA" id="ARBA00022679"/>
    </source>
</evidence>
<keyword evidence="6" id="KW-0949">S-adenosyl-L-methionine</keyword>
<dbReference type="PANTHER" id="PTHR12636">
    <property type="entry name" value="NEP1/MRA1"/>
    <property type="match status" value="1"/>
</dbReference>
<evidence type="ECO:0000256" key="2">
    <source>
        <dbReference type="ARBA" id="ARBA00022517"/>
    </source>
</evidence>
<dbReference type="OrthoDB" id="269804at2759"/>
<dbReference type="PANTHER" id="PTHR12636:SF5">
    <property type="entry name" value="RIBOSOMAL RNA SMALL SUBUNIT METHYLTRANSFERASE NEP1"/>
    <property type="match status" value="1"/>
</dbReference>
<dbReference type="InterPro" id="IPR029026">
    <property type="entry name" value="tRNA_m1G_MTases_N"/>
</dbReference>
<evidence type="ECO:0000256" key="1">
    <source>
        <dbReference type="ARBA" id="ARBA00008115"/>
    </source>
</evidence>
<evidence type="ECO:0000313" key="10">
    <source>
        <dbReference type="EMBL" id="CDW84198.1"/>
    </source>
</evidence>
<name>A0A078ATM1_STYLE</name>
<dbReference type="GO" id="GO:0070037">
    <property type="term" value="F:rRNA (pseudouridine) methyltransferase activity"/>
    <property type="evidence" value="ECO:0007669"/>
    <property type="project" value="InterPro"/>
</dbReference>
<dbReference type="InParanoid" id="A0A078ATM1"/>
<feature type="compositionally biased region" description="Basic and acidic residues" evidence="9">
    <location>
        <begin position="1"/>
        <end position="17"/>
    </location>
</feature>
<dbReference type="Pfam" id="PF03587">
    <property type="entry name" value="EMG1"/>
    <property type="match status" value="1"/>
</dbReference>
<keyword evidence="5" id="KW-0808">Transferase</keyword>
<dbReference type="EMBL" id="CCKQ01012567">
    <property type="protein sequence ID" value="CDW84198.1"/>
    <property type="molecule type" value="Genomic_DNA"/>
</dbReference>
<sequence>MESKHKSKQIEKQDLKDRSKKQQRQQQDDNSENSDDGQDFNDDVGIDEEIVVVPSQVTQNAGGRDDYHTRQRLVVILEQATLEIAQTKRGIELINCDDHEKLITKMKRSPEDFRPDIAHQIYIRTSKNVLIEINPQIRLPRTFKRFSGLMAQLLTKQRISAPVLESQSRSNNDNFLMKVIRPPISSYLPKGAKRIGMSVKGKLVNFRQHVREALDVQDKPVIFVVGCTSIGNPTVDLEYTDDTISISHYPLSAQCVCSKICNTFTDFWNIL</sequence>
<dbReference type="CDD" id="cd18088">
    <property type="entry name" value="Nep1-like"/>
    <property type="match status" value="1"/>
</dbReference>
<keyword evidence="3" id="KW-0698">rRNA processing</keyword>
<evidence type="ECO:0000256" key="3">
    <source>
        <dbReference type="ARBA" id="ARBA00022552"/>
    </source>
</evidence>
<reference evidence="10 11" key="1">
    <citation type="submission" date="2014-06" db="EMBL/GenBank/DDBJ databases">
        <authorList>
            <person name="Swart Estienne"/>
        </authorList>
    </citation>
    <scope>NUCLEOTIDE SEQUENCE [LARGE SCALE GENOMIC DNA]</scope>
    <source>
        <strain evidence="10 11">130c</strain>
    </source>
</reference>
<dbReference type="GO" id="GO:0070475">
    <property type="term" value="P:rRNA base methylation"/>
    <property type="evidence" value="ECO:0007669"/>
    <property type="project" value="InterPro"/>
</dbReference>
<dbReference type="Proteomes" id="UP000039865">
    <property type="component" value="Unassembled WGS sequence"/>
</dbReference>
<keyword evidence="8" id="KW-0694">RNA-binding</keyword>
<evidence type="ECO:0000256" key="8">
    <source>
        <dbReference type="ARBA" id="ARBA00022884"/>
    </source>
</evidence>
<evidence type="ECO:0000256" key="6">
    <source>
        <dbReference type="ARBA" id="ARBA00022691"/>
    </source>
</evidence>
<feature type="compositionally biased region" description="Acidic residues" evidence="9">
    <location>
        <begin position="29"/>
        <end position="42"/>
    </location>
</feature>
<organism evidence="10 11">
    <name type="scientific">Stylonychia lemnae</name>
    <name type="common">Ciliate</name>
    <dbReference type="NCBI Taxonomy" id="5949"/>
    <lineage>
        <taxon>Eukaryota</taxon>
        <taxon>Sar</taxon>
        <taxon>Alveolata</taxon>
        <taxon>Ciliophora</taxon>
        <taxon>Intramacronucleata</taxon>
        <taxon>Spirotrichea</taxon>
        <taxon>Stichotrichia</taxon>
        <taxon>Sporadotrichida</taxon>
        <taxon>Oxytrichidae</taxon>
        <taxon>Stylonychinae</taxon>
        <taxon>Stylonychia</taxon>
    </lineage>
</organism>
<evidence type="ECO:0000256" key="7">
    <source>
        <dbReference type="ARBA" id="ARBA00022730"/>
    </source>
</evidence>
<feature type="region of interest" description="Disordered" evidence="9">
    <location>
        <begin position="1"/>
        <end position="42"/>
    </location>
</feature>
<keyword evidence="2" id="KW-0690">Ribosome biogenesis</keyword>
<dbReference type="GO" id="GO:0019843">
    <property type="term" value="F:rRNA binding"/>
    <property type="evidence" value="ECO:0007669"/>
    <property type="project" value="UniProtKB-KW"/>
</dbReference>
<dbReference type="GO" id="GO:0032040">
    <property type="term" value="C:small-subunit processome"/>
    <property type="evidence" value="ECO:0007669"/>
    <property type="project" value="TreeGrafter"/>
</dbReference>
<gene>
    <name evidence="10" type="primary">Contig6324.g6776</name>
    <name evidence="10" type="ORF">STYLEM_13255</name>
</gene>
<dbReference type="SUPFAM" id="SSF75217">
    <property type="entry name" value="alpha/beta knot"/>
    <property type="match status" value="1"/>
</dbReference>
<dbReference type="AlphaFoldDB" id="A0A078ATM1"/>
<dbReference type="InterPro" id="IPR005304">
    <property type="entry name" value="Rbsml_bgen_MeTrfase_EMG1/NEP1"/>
</dbReference>